<dbReference type="InterPro" id="IPR011990">
    <property type="entry name" value="TPR-like_helical_dom_sf"/>
</dbReference>
<proteinExistence type="predicted"/>
<dbReference type="Proteomes" id="UP001501116">
    <property type="component" value="Unassembled WGS sequence"/>
</dbReference>
<sequence>MDWTLNLCSRRRRAQILADRRGRAVAVMFTAPAEAEARMARTLDACRRYVGEGWVVTFHTAWALGMTQLTHGRYVAAEATLRAAMTGYDLGDEAHRRWRHCTRSAWAMARAELGHGDEAIRDIEEVITACASEWGEYGAPTLENRGYLGAVLTRLGRGREAAEVLTDVVHGRIGVDGPRTRRTLCARHDLGTALVQIGEFDRAEAEFAAVEAEPGTYPSCAQVCLEGTARIAAGRRKWPQARRLYADAIGTYVVDDHPDLRKLRTELAALPE</sequence>
<evidence type="ECO:0000313" key="2">
    <source>
        <dbReference type="Proteomes" id="UP001501116"/>
    </source>
</evidence>
<protein>
    <recommendedName>
        <fullName evidence="3">Tetratricopeptide repeat protein</fullName>
    </recommendedName>
</protein>
<evidence type="ECO:0000313" key="1">
    <source>
        <dbReference type="EMBL" id="GAA1991448.1"/>
    </source>
</evidence>
<dbReference type="SUPFAM" id="SSF48452">
    <property type="entry name" value="TPR-like"/>
    <property type="match status" value="1"/>
</dbReference>
<comment type="caution">
    <text evidence="1">The sequence shown here is derived from an EMBL/GenBank/DDBJ whole genome shotgun (WGS) entry which is preliminary data.</text>
</comment>
<dbReference type="EMBL" id="BAAANN010000059">
    <property type="protein sequence ID" value="GAA1991448.1"/>
    <property type="molecule type" value="Genomic_DNA"/>
</dbReference>
<gene>
    <name evidence="1" type="ORF">GCM10009754_82540</name>
</gene>
<dbReference type="RefSeq" id="WP_344431308.1">
    <property type="nucleotide sequence ID" value="NZ_BAAANN010000059.1"/>
</dbReference>
<organism evidence="1 2">
    <name type="scientific">Amycolatopsis minnesotensis</name>
    <dbReference type="NCBI Taxonomy" id="337894"/>
    <lineage>
        <taxon>Bacteria</taxon>
        <taxon>Bacillati</taxon>
        <taxon>Actinomycetota</taxon>
        <taxon>Actinomycetes</taxon>
        <taxon>Pseudonocardiales</taxon>
        <taxon>Pseudonocardiaceae</taxon>
        <taxon>Amycolatopsis</taxon>
    </lineage>
</organism>
<keyword evidence="2" id="KW-1185">Reference proteome</keyword>
<reference evidence="2" key="1">
    <citation type="journal article" date="2019" name="Int. J. Syst. Evol. Microbiol.">
        <title>The Global Catalogue of Microorganisms (GCM) 10K type strain sequencing project: providing services to taxonomists for standard genome sequencing and annotation.</title>
        <authorList>
            <consortium name="The Broad Institute Genomics Platform"/>
            <consortium name="The Broad Institute Genome Sequencing Center for Infectious Disease"/>
            <person name="Wu L."/>
            <person name="Ma J."/>
        </authorList>
    </citation>
    <scope>NUCLEOTIDE SEQUENCE [LARGE SCALE GENOMIC DNA]</scope>
    <source>
        <strain evidence="2">JCM 14545</strain>
    </source>
</reference>
<evidence type="ECO:0008006" key="3">
    <source>
        <dbReference type="Google" id="ProtNLM"/>
    </source>
</evidence>
<name>A0ABP5E4E5_9PSEU</name>
<dbReference type="Gene3D" id="1.25.40.10">
    <property type="entry name" value="Tetratricopeptide repeat domain"/>
    <property type="match status" value="1"/>
</dbReference>
<accession>A0ABP5E4E5</accession>